<sequence>IKEPVFSGAENLFIGCLKVAVKIEEALRQYFSWLIL</sequence>
<accession>W1Y5G9</accession>
<feature type="non-terminal residue" evidence="1">
    <location>
        <position position="1"/>
    </location>
</feature>
<comment type="caution">
    <text evidence="1">The sequence shown here is derived from an EMBL/GenBank/DDBJ whole genome shotgun (WGS) entry which is preliminary data.</text>
</comment>
<protein>
    <submittedName>
        <fullName evidence="1">Uncharacterized protein</fullName>
    </submittedName>
</protein>
<name>W1Y5G9_9ZZZZ</name>
<proteinExistence type="predicted"/>
<dbReference type="AlphaFoldDB" id="W1Y5G9"/>
<reference evidence="1" key="1">
    <citation type="submission" date="2013-12" db="EMBL/GenBank/DDBJ databases">
        <title>A Varibaculum cambriense genome reconstructed from a premature infant gut community with otherwise low bacterial novelty that shifts toward anaerobic metabolism during the third week of life.</title>
        <authorList>
            <person name="Brown C.T."/>
            <person name="Sharon I."/>
            <person name="Thomas B.C."/>
            <person name="Castelle C.J."/>
            <person name="Morowitz M.J."/>
            <person name="Banfield J.F."/>
        </authorList>
    </citation>
    <scope>NUCLEOTIDE SEQUENCE</scope>
</reference>
<dbReference type="EMBL" id="AZMM01008020">
    <property type="protein sequence ID" value="ETJ37783.1"/>
    <property type="molecule type" value="Genomic_DNA"/>
</dbReference>
<evidence type="ECO:0000313" key="1">
    <source>
        <dbReference type="EMBL" id="ETJ37783.1"/>
    </source>
</evidence>
<organism evidence="1">
    <name type="scientific">human gut metagenome</name>
    <dbReference type="NCBI Taxonomy" id="408170"/>
    <lineage>
        <taxon>unclassified sequences</taxon>
        <taxon>metagenomes</taxon>
        <taxon>organismal metagenomes</taxon>
    </lineage>
</organism>
<gene>
    <name evidence="1" type="ORF">Q604_UNBC08020G0002</name>
</gene>